<dbReference type="Proteomes" id="UP000002028">
    <property type="component" value="Chromosome"/>
</dbReference>
<evidence type="ECO:0000256" key="1">
    <source>
        <dbReference type="SAM" id="SignalP"/>
    </source>
</evidence>
<evidence type="ECO:0000313" key="3">
    <source>
        <dbReference type="EMBL" id="ADB41466.1"/>
    </source>
</evidence>
<dbReference type="GO" id="GO:0016787">
    <property type="term" value="F:hydrolase activity"/>
    <property type="evidence" value="ECO:0007669"/>
    <property type="project" value="UniProtKB-KW"/>
</dbReference>
<dbReference type="eggNOG" id="COG0412">
    <property type="taxonomic scope" value="Bacteria"/>
</dbReference>
<dbReference type="EMBL" id="CP001769">
    <property type="protein sequence ID" value="ADB41466.1"/>
    <property type="molecule type" value="Genomic_DNA"/>
</dbReference>
<evidence type="ECO:0000313" key="4">
    <source>
        <dbReference type="Proteomes" id="UP000002028"/>
    </source>
</evidence>
<dbReference type="RefSeq" id="WP_012929962.1">
    <property type="nucleotide sequence ID" value="NC_013730.1"/>
</dbReference>
<organism evidence="3 4">
    <name type="scientific">Spirosoma linguale (strain ATCC 33905 / DSM 74 / LMG 10896 / Claus 1)</name>
    <dbReference type="NCBI Taxonomy" id="504472"/>
    <lineage>
        <taxon>Bacteria</taxon>
        <taxon>Pseudomonadati</taxon>
        <taxon>Bacteroidota</taxon>
        <taxon>Cytophagia</taxon>
        <taxon>Cytophagales</taxon>
        <taxon>Cytophagaceae</taxon>
        <taxon>Spirosoma</taxon>
    </lineage>
</organism>
<dbReference type="Gene3D" id="3.40.50.1820">
    <property type="entry name" value="alpha/beta hydrolase"/>
    <property type="match status" value="1"/>
</dbReference>
<feature type="chain" id="PRO_5003033795" evidence="1">
    <location>
        <begin position="27"/>
        <end position="292"/>
    </location>
</feature>
<keyword evidence="1" id="KW-0732">Signal</keyword>
<sequence length="292" mass="31954">MKIVFITGLSFFMSLLSLLNIKPAQPQETAIPLCHAPAQDGEGNDMSAMAADPAFQRLHEAPLPFTYVGAGEMIKFSTPDGQSANGFLLKSKKNSNKWLLVYQEWWGLNDNIKQQAETFYNDLKDVNVLAVDMYDGKVATEPSEAGKLMQSANKDRLASIMKGAIEYAGPKAEFASVGWCFGGMLSLQSAMLEGKKAKGCVMYYGRPEQDVEKLKTLDTDVLGIFGSQDKGITPESVKTFEENMAKAGEKVTVKMYDAGHGFANPSNPVYNKEAAADAYKLALNYLKDKLKA</sequence>
<dbReference type="SUPFAM" id="SSF53474">
    <property type="entry name" value="alpha/beta-Hydrolases"/>
    <property type="match status" value="1"/>
</dbReference>
<dbReference type="AlphaFoldDB" id="D2QG03"/>
<dbReference type="InterPro" id="IPR002925">
    <property type="entry name" value="Dienelactn_hydro"/>
</dbReference>
<gene>
    <name evidence="3" type="ordered locus">Slin_5500</name>
</gene>
<proteinExistence type="predicted"/>
<dbReference type="PANTHER" id="PTHR46623:SF6">
    <property type="entry name" value="ALPHA_BETA-HYDROLASES SUPERFAMILY PROTEIN"/>
    <property type="match status" value="1"/>
</dbReference>
<dbReference type="PANTHER" id="PTHR46623">
    <property type="entry name" value="CARBOXYMETHYLENEBUTENOLIDASE-RELATED"/>
    <property type="match status" value="1"/>
</dbReference>
<dbReference type="HOGENOM" id="CLU_054590_7_2_10"/>
<feature type="domain" description="Dienelactone hydrolase" evidence="2">
    <location>
        <begin position="86"/>
        <end position="288"/>
    </location>
</feature>
<dbReference type="Pfam" id="PF01738">
    <property type="entry name" value="DLH"/>
    <property type="match status" value="1"/>
</dbReference>
<dbReference type="InterPro" id="IPR051049">
    <property type="entry name" value="Dienelactone_hydrolase-like"/>
</dbReference>
<dbReference type="InterPro" id="IPR029058">
    <property type="entry name" value="AB_hydrolase_fold"/>
</dbReference>
<evidence type="ECO:0000259" key="2">
    <source>
        <dbReference type="Pfam" id="PF01738"/>
    </source>
</evidence>
<keyword evidence="4" id="KW-1185">Reference proteome</keyword>
<name>D2QG03_SPILD</name>
<dbReference type="KEGG" id="sli:Slin_5500"/>
<protein>
    <submittedName>
        <fullName evidence="3">Dienelactone hydrolase</fullName>
    </submittedName>
</protein>
<reference evidence="3 4" key="1">
    <citation type="journal article" date="2010" name="Stand. Genomic Sci.">
        <title>Complete genome sequence of Spirosoma linguale type strain (1).</title>
        <authorList>
            <person name="Lail K."/>
            <person name="Sikorski J."/>
            <person name="Saunders E."/>
            <person name="Lapidus A."/>
            <person name="Glavina Del Rio T."/>
            <person name="Copeland A."/>
            <person name="Tice H."/>
            <person name="Cheng J.-F."/>
            <person name="Lucas S."/>
            <person name="Nolan M."/>
            <person name="Bruce D."/>
            <person name="Goodwin L."/>
            <person name="Pitluck S."/>
            <person name="Ivanova N."/>
            <person name="Mavromatis K."/>
            <person name="Ovchinnikova G."/>
            <person name="Pati A."/>
            <person name="Chen A."/>
            <person name="Palaniappan K."/>
            <person name="Land M."/>
            <person name="Hauser L."/>
            <person name="Chang Y.-J."/>
            <person name="Jeffries C.D."/>
            <person name="Chain P."/>
            <person name="Brettin T."/>
            <person name="Detter J.C."/>
            <person name="Schuetze A."/>
            <person name="Rohde M."/>
            <person name="Tindall B.J."/>
            <person name="Goeker M."/>
            <person name="Bristow J."/>
            <person name="Eisen J.A."/>
            <person name="Markowitz V."/>
            <person name="Hugenholtz P."/>
            <person name="Kyrpides N.C."/>
            <person name="Klenk H.-P."/>
            <person name="Chen F."/>
        </authorList>
    </citation>
    <scope>NUCLEOTIDE SEQUENCE [LARGE SCALE GENOMIC DNA]</scope>
    <source>
        <strain evidence="4">ATCC 33905 / DSM 74 / LMG 10896 / Claus 1</strain>
    </source>
</reference>
<accession>D2QG03</accession>
<feature type="signal peptide" evidence="1">
    <location>
        <begin position="1"/>
        <end position="26"/>
    </location>
</feature>
<keyword evidence="3" id="KW-0378">Hydrolase</keyword>
<dbReference type="STRING" id="504472.Slin_5500"/>